<evidence type="ECO:0000313" key="1">
    <source>
        <dbReference type="EMBL" id="AET32937.1"/>
    </source>
</evidence>
<gene>
    <name evidence="1" type="ORF">P186_1518</name>
</gene>
<accession>G7VFD1</accession>
<dbReference type="HOGENOM" id="CLU_2766263_0_0_2"/>
<dbReference type="Proteomes" id="UP000005867">
    <property type="component" value="Chromosome"/>
</dbReference>
<dbReference type="KEGG" id="pyr:P186_1518"/>
<keyword evidence="2" id="KW-1185">Reference proteome</keyword>
<name>G7VFD1_9CREN</name>
<dbReference type="EMBL" id="CP003098">
    <property type="protein sequence ID" value="AET32937.1"/>
    <property type="molecule type" value="Genomic_DNA"/>
</dbReference>
<dbReference type="BioCyc" id="PSP1104324:GJSN-1489-MONOMER"/>
<organism evidence="1 2">
    <name type="scientific">Pyrobaculum ferrireducens</name>
    <dbReference type="NCBI Taxonomy" id="1104324"/>
    <lineage>
        <taxon>Archaea</taxon>
        <taxon>Thermoproteota</taxon>
        <taxon>Thermoprotei</taxon>
        <taxon>Thermoproteales</taxon>
        <taxon>Thermoproteaceae</taxon>
        <taxon>Pyrobaculum</taxon>
    </lineage>
</organism>
<dbReference type="AlphaFoldDB" id="G7VFD1"/>
<sequence>MNLGAAATSGPTLPTRSLSTRVSIVAYLVALHKPLDRREELRFGQYQHAVYRAAQDGVDDTSRQDSKTQ</sequence>
<reference evidence="1 2" key="1">
    <citation type="journal article" date="2012" name="J. Bacteriol.">
        <title>Complete genome sequence of strain 1860, a crenarchaeon of the genus pyrobaculum able to grow with various electron acceptors.</title>
        <authorList>
            <person name="Mardanov A.V."/>
            <person name="Gumerov V.M."/>
            <person name="Slobodkina G.B."/>
            <person name="Beletsky A.V."/>
            <person name="Bonch-Osmolovskaya E.A."/>
            <person name="Ravin N.V."/>
            <person name="Skryabin K.G."/>
        </authorList>
    </citation>
    <scope>NUCLEOTIDE SEQUENCE [LARGE SCALE GENOMIC DNA]</scope>
    <source>
        <strain evidence="1 2">1860</strain>
    </source>
</reference>
<evidence type="ECO:0000313" key="2">
    <source>
        <dbReference type="Proteomes" id="UP000005867"/>
    </source>
</evidence>
<protein>
    <submittedName>
        <fullName evidence="1">Uncharacterized protein</fullName>
    </submittedName>
</protein>
<proteinExistence type="predicted"/>